<evidence type="ECO:0000313" key="1">
    <source>
        <dbReference type="EMBL" id="VDK61014.1"/>
    </source>
</evidence>
<name>A0A3P6T1P8_CYLGO</name>
<dbReference type="EMBL" id="UYRV01015392">
    <property type="protein sequence ID" value="VDK61014.1"/>
    <property type="molecule type" value="Genomic_DNA"/>
</dbReference>
<feature type="non-terminal residue" evidence="1">
    <location>
        <position position="62"/>
    </location>
</feature>
<sequence length="62" mass="6836">MGAHVDITMGRGSYCFKIQGKIYHQVGPVHPSNERERQHGQIYVLGTDLAAQQRLGSAQNAN</sequence>
<proteinExistence type="predicted"/>
<keyword evidence="2" id="KW-1185">Reference proteome</keyword>
<protein>
    <submittedName>
        <fullName evidence="1">Uncharacterized protein</fullName>
    </submittedName>
</protein>
<reference evidence="1 2" key="1">
    <citation type="submission" date="2018-11" db="EMBL/GenBank/DDBJ databases">
        <authorList>
            <consortium name="Pathogen Informatics"/>
        </authorList>
    </citation>
    <scope>NUCLEOTIDE SEQUENCE [LARGE SCALE GENOMIC DNA]</scope>
</reference>
<accession>A0A3P6T1P8</accession>
<organism evidence="1 2">
    <name type="scientific">Cylicostephanus goldi</name>
    <name type="common">Nematode worm</name>
    <dbReference type="NCBI Taxonomy" id="71465"/>
    <lineage>
        <taxon>Eukaryota</taxon>
        <taxon>Metazoa</taxon>
        <taxon>Ecdysozoa</taxon>
        <taxon>Nematoda</taxon>
        <taxon>Chromadorea</taxon>
        <taxon>Rhabditida</taxon>
        <taxon>Rhabditina</taxon>
        <taxon>Rhabditomorpha</taxon>
        <taxon>Strongyloidea</taxon>
        <taxon>Strongylidae</taxon>
        <taxon>Cylicostephanus</taxon>
    </lineage>
</organism>
<evidence type="ECO:0000313" key="2">
    <source>
        <dbReference type="Proteomes" id="UP000271889"/>
    </source>
</evidence>
<gene>
    <name evidence="1" type="ORF">CGOC_LOCUS5190</name>
</gene>
<dbReference type="Proteomes" id="UP000271889">
    <property type="component" value="Unassembled WGS sequence"/>
</dbReference>
<dbReference type="OrthoDB" id="10039910at2759"/>
<dbReference type="AlphaFoldDB" id="A0A3P6T1P8"/>